<dbReference type="EMBL" id="JAJSOW010000104">
    <property type="protein sequence ID" value="KAI9169047.1"/>
    <property type="molecule type" value="Genomic_DNA"/>
</dbReference>
<proteinExistence type="predicted"/>
<dbReference type="Proteomes" id="UP001064489">
    <property type="component" value="Chromosome 7"/>
</dbReference>
<reference evidence="1" key="2">
    <citation type="submission" date="2023-02" db="EMBL/GenBank/DDBJ databases">
        <authorList>
            <person name="Swenson N.G."/>
            <person name="Wegrzyn J.L."/>
            <person name="Mcevoy S.L."/>
        </authorList>
    </citation>
    <scope>NUCLEOTIDE SEQUENCE</scope>
    <source>
        <strain evidence="1">91603</strain>
        <tissue evidence="1">Leaf</tissue>
    </source>
</reference>
<accession>A0AAD5ILP4</accession>
<gene>
    <name evidence="1" type="ORF">LWI28_006151</name>
</gene>
<organism evidence="1 2">
    <name type="scientific">Acer negundo</name>
    <name type="common">Box elder</name>
    <dbReference type="NCBI Taxonomy" id="4023"/>
    <lineage>
        <taxon>Eukaryota</taxon>
        <taxon>Viridiplantae</taxon>
        <taxon>Streptophyta</taxon>
        <taxon>Embryophyta</taxon>
        <taxon>Tracheophyta</taxon>
        <taxon>Spermatophyta</taxon>
        <taxon>Magnoliopsida</taxon>
        <taxon>eudicotyledons</taxon>
        <taxon>Gunneridae</taxon>
        <taxon>Pentapetalae</taxon>
        <taxon>rosids</taxon>
        <taxon>malvids</taxon>
        <taxon>Sapindales</taxon>
        <taxon>Sapindaceae</taxon>
        <taxon>Hippocastanoideae</taxon>
        <taxon>Acereae</taxon>
        <taxon>Acer</taxon>
    </lineage>
</organism>
<comment type="caution">
    <text evidence="1">The sequence shown here is derived from an EMBL/GenBank/DDBJ whole genome shotgun (WGS) entry which is preliminary data.</text>
</comment>
<reference evidence="1" key="1">
    <citation type="journal article" date="2022" name="Plant J.">
        <title>Strategies of tolerance reflected in two North American maple genomes.</title>
        <authorList>
            <person name="McEvoy S.L."/>
            <person name="Sezen U.U."/>
            <person name="Trouern-Trend A."/>
            <person name="McMahon S.M."/>
            <person name="Schaberg P.G."/>
            <person name="Yang J."/>
            <person name="Wegrzyn J.L."/>
            <person name="Swenson N.G."/>
        </authorList>
    </citation>
    <scope>NUCLEOTIDE SEQUENCE</scope>
    <source>
        <strain evidence="1">91603</strain>
    </source>
</reference>
<dbReference type="AlphaFoldDB" id="A0AAD5ILP4"/>
<sequence>MKGIAQTELVKEKKVEVQNEPEVAGVQGAEDAEEDCQTAMPIVEQGTTVWTTVDKERVAAAWRWDNGGMLLFSRIGPL</sequence>
<evidence type="ECO:0000313" key="1">
    <source>
        <dbReference type="EMBL" id="KAI9169047.1"/>
    </source>
</evidence>
<protein>
    <submittedName>
        <fullName evidence="1">Uncharacterized protein</fullName>
    </submittedName>
</protein>
<name>A0AAD5ILP4_ACENE</name>
<keyword evidence="2" id="KW-1185">Reference proteome</keyword>
<evidence type="ECO:0000313" key="2">
    <source>
        <dbReference type="Proteomes" id="UP001064489"/>
    </source>
</evidence>